<name>M0NE38_9EURY</name>
<comment type="caution">
    <text evidence="1">The sequence shown here is derived from an EMBL/GenBank/DDBJ whole genome shotgun (WGS) entry which is preliminary data.</text>
</comment>
<proteinExistence type="predicted"/>
<evidence type="ECO:0000313" key="1">
    <source>
        <dbReference type="EMBL" id="EMA55354.1"/>
    </source>
</evidence>
<reference evidence="1 2" key="1">
    <citation type="journal article" date="2014" name="PLoS Genet.">
        <title>Phylogenetically driven sequencing of extremely halophilic archaea reveals strategies for static and dynamic osmo-response.</title>
        <authorList>
            <person name="Becker E.A."/>
            <person name="Seitzer P.M."/>
            <person name="Tritt A."/>
            <person name="Larsen D."/>
            <person name="Krusor M."/>
            <person name="Yao A.I."/>
            <person name="Wu D."/>
            <person name="Madern D."/>
            <person name="Eisen J.A."/>
            <person name="Darling A.E."/>
            <person name="Facciotti M.T."/>
        </authorList>
    </citation>
    <scope>NUCLEOTIDE SEQUENCE [LARGE SCALE GENOMIC DNA]</scope>
    <source>
        <strain evidence="1 2">JCM 13552</strain>
    </source>
</reference>
<dbReference type="OrthoDB" id="7902at2157"/>
<dbReference type="InterPro" id="IPR007003">
    <property type="entry name" value="DUF655"/>
</dbReference>
<protein>
    <submittedName>
        <fullName evidence="1">Putative RNA-binding protein</fullName>
    </submittedName>
</protein>
<dbReference type="SUPFAM" id="SSF160975">
    <property type="entry name" value="AF1531-like"/>
    <property type="match status" value="1"/>
</dbReference>
<keyword evidence="2" id="KW-1185">Reference proteome</keyword>
<sequence>MGESGFVLLELVAAEDANLSPGDRLAVEVDALNGVTRRLTYHTLTQAAQDRLKETITAIIADNEQRFIDWYNNAQPIGLRKHQLDVLPDIGNKRREAIIDECRRGAFTDFADLEARVESLHDPQALLIERALSELREAEEVRYKLLVA</sequence>
<dbReference type="STRING" id="1227457.C451_05298"/>
<dbReference type="PANTHER" id="PTHR40734">
    <property type="entry name" value="TRNA-SPECIFIC ADENOSINE DEAMINASE-RELATED"/>
    <property type="match status" value="1"/>
</dbReference>
<dbReference type="PATRIC" id="fig|1227457.3.peg.946"/>
<gene>
    <name evidence="1" type="ORF">C451_05298</name>
</gene>
<dbReference type="RefSeq" id="WP_007738434.1">
    <property type="nucleotide sequence ID" value="NZ_AOMF01000114.1"/>
</dbReference>
<dbReference type="eggNOG" id="arCOG04130">
    <property type="taxonomic scope" value="Archaea"/>
</dbReference>
<organism evidence="1 2">
    <name type="scientific">Halococcus thailandensis JCM 13552</name>
    <dbReference type="NCBI Taxonomy" id="1227457"/>
    <lineage>
        <taxon>Archaea</taxon>
        <taxon>Methanobacteriati</taxon>
        <taxon>Methanobacteriota</taxon>
        <taxon>Stenosarchaea group</taxon>
        <taxon>Halobacteria</taxon>
        <taxon>Halobacteriales</taxon>
        <taxon>Halococcaceae</taxon>
        <taxon>Halococcus</taxon>
    </lineage>
</organism>
<evidence type="ECO:0000313" key="2">
    <source>
        <dbReference type="Proteomes" id="UP000011680"/>
    </source>
</evidence>
<dbReference type="EMBL" id="AOMF01000114">
    <property type="protein sequence ID" value="EMA55354.1"/>
    <property type="molecule type" value="Genomic_DNA"/>
</dbReference>
<dbReference type="PANTHER" id="PTHR40734:SF1">
    <property type="entry name" value="DNA-BINDING PROTEIN"/>
    <property type="match status" value="1"/>
</dbReference>
<dbReference type="Pfam" id="PF04919">
    <property type="entry name" value="DUF655"/>
    <property type="match status" value="1"/>
</dbReference>
<dbReference type="Gene3D" id="1.10.150.280">
    <property type="entry name" value="AF1531-like domain"/>
    <property type="match status" value="1"/>
</dbReference>
<dbReference type="Proteomes" id="UP000011680">
    <property type="component" value="Unassembled WGS sequence"/>
</dbReference>
<dbReference type="AlphaFoldDB" id="M0NE38"/>
<accession>M0NE38</accession>